<dbReference type="InterPro" id="IPR050190">
    <property type="entry name" value="UPF0213_domain"/>
</dbReference>
<dbReference type="InterPro" id="IPR035901">
    <property type="entry name" value="GIY-YIG_endonuc_sf"/>
</dbReference>
<evidence type="ECO:0000256" key="2">
    <source>
        <dbReference type="HAMAP-Rule" id="MF_01029"/>
    </source>
</evidence>
<evidence type="ECO:0000259" key="3">
    <source>
        <dbReference type="PROSITE" id="PS50164"/>
    </source>
</evidence>
<dbReference type="EMBL" id="CP040817">
    <property type="protein sequence ID" value="QYM92344.1"/>
    <property type="molecule type" value="Genomic_DNA"/>
</dbReference>
<dbReference type="SUPFAM" id="SSF82771">
    <property type="entry name" value="GIY-YIG endonuclease"/>
    <property type="match status" value="1"/>
</dbReference>
<protein>
    <recommendedName>
        <fullName evidence="2">UPF0213 protein DWG24_17810</fullName>
    </recommendedName>
</protein>
<proteinExistence type="inferred from homology"/>
<dbReference type="PANTHER" id="PTHR34477">
    <property type="entry name" value="UPF0213 PROTEIN YHBQ"/>
    <property type="match status" value="1"/>
</dbReference>
<evidence type="ECO:0000313" key="6">
    <source>
        <dbReference type="Proteomes" id="UP000500801"/>
    </source>
</evidence>
<sequence length="100" mass="11478">MNNSETIWFVYLLRTGSGWLYTGITTDVDRRLAEHQNGKGARSLRGKGPLTLVYHCVAGDRSTALKWEYRIKQLSKLQKERLVQHQPSTLTDFLPCVKND</sequence>
<comment type="similarity">
    <text evidence="1 2">Belongs to the UPF0213 family.</text>
</comment>
<dbReference type="Pfam" id="PF01541">
    <property type="entry name" value="GIY-YIG"/>
    <property type="match status" value="1"/>
</dbReference>
<name>A0AAE6Z2Y4_9GAMM</name>
<organism evidence="4 6">
    <name type="scientific">Dickeya zeae</name>
    <dbReference type="NCBI Taxonomy" id="204042"/>
    <lineage>
        <taxon>Bacteria</taxon>
        <taxon>Pseudomonadati</taxon>
        <taxon>Pseudomonadota</taxon>
        <taxon>Gammaproteobacteria</taxon>
        <taxon>Enterobacterales</taxon>
        <taxon>Pectobacteriaceae</taxon>
        <taxon>Dickeya</taxon>
    </lineage>
</organism>
<dbReference type="RefSeq" id="WP_023638905.1">
    <property type="nucleotide sequence ID" value="NZ_CP025799.1"/>
</dbReference>
<dbReference type="InterPro" id="IPR022992">
    <property type="entry name" value="UPF0213_GIY-YIG_endonuc"/>
</dbReference>
<reference evidence="5 7" key="2">
    <citation type="submission" date="2019-06" db="EMBL/GenBank/DDBJ databases">
        <title>Complete genome of Dickeya zeae PL65.</title>
        <authorList>
            <person name="Boluk G."/>
            <person name="Arif M."/>
        </authorList>
    </citation>
    <scope>NUCLEOTIDE SEQUENCE [LARGE SCALE GENOMIC DNA]</scope>
    <source>
        <strain evidence="5 7">PL65</strain>
    </source>
</reference>
<dbReference type="PANTHER" id="PTHR34477:SF1">
    <property type="entry name" value="UPF0213 PROTEIN YHBQ"/>
    <property type="match status" value="1"/>
</dbReference>
<dbReference type="Proteomes" id="UP000500801">
    <property type="component" value="Chromosome"/>
</dbReference>
<evidence type="ECO:0000313" key="4">
    <source>
        <dbReference type="EMBL" id="QIZ52465.1"/>
    </source>
</evidence>
<evidence type="ECO:0000256" key="1">
    <source>
        <dbReference type="ARBA" id="ARBA00007435"/>
    </source>
</evidence>
<evidence type="ECO:0000313" key="5">
    <source>
        <dbReference type="EMBL" id="QYM92344.1"/>
    </source>
</evidence>
<dbReference type="EMBL" id="CP033622">
    <property type="protein sequence ID" value="QIZ52465.1"/>
    <property type="molecule type" value="Genomic_DNA"/>
</dbReference>
<accession>A0AAE6Z2Y4</accession>
<dbReference type="CDD" id="cd10456">
    <property type="entry name" value="GIY-YIG_UPF0213"/>
    <property type="match status" value="1"/>
</dbReference>
<keyword evidence="7" id="KW-1185">Reference proteome</keyword>
<dbReference type="InterPro" id="IPR000305">
    <property type="entry name" value="GIY-YIG_endonuc"/>
</dbReference>
<gene>
    <name evidence="4" type="ORF">DWG24_17810</name>
    <name evidence="5" type="ORF">FGI21_10910</name>
</gene>
<dbReference type="HAMAP" id="MF_01029">
    <property type="entry name" value="UPF0213"/>
    <property type="match status" value="1"/>
</dbReference>
<feature type="domain" description="GIY-YIG" evidence="3">
    <location>
        <begin position="6"/>
        <end position="81"/>
    </location>
</feature>
<evidence type="ECO:0000313" key="7">
    <source>
        <dbReference type="Proteomes" id="UP000824976"/>
    </source>
</evidence>
<reference evidence="4 6" key="1">
    <citation type="submission" date="2018-11" db="EMBL/GenBank/DDBJ databases">
        <title>Complete genome sequence of Dickeya zeae strain CE1 infecting Canna edulis Ker-Gawl. in China.</title>
        <authorList>
            <person name="Zhang J."/>
            <person name="Lin B."/>
            <person name="Shen H."/>
            <person name="Jiang S."/>
            <person name="Pu X."/>
            <person name="Sun D."/>
        </authorList>
    </citation>
    <scope>NUCLEOTIDE SEQUENCE [LARGE SCALE GENOMIC DNA]</scope>
    <source>
        <strain evidence="4 6">CE1</strain>
    </source>
</reference>
<dbReference type="AlphaFoldDB" id="A0AAE6Z2Y4"/>
<dbReference type="Gene3D" id="3.40.1440.10">
    <property type="entry name" value="GIY-YIG endonuclease"/>
    <property type="match status" value="1"/>
</dbReference>
<dbReference type="PROSITE" id="PS50164">
    <property type="entry name" value="GIY_YIG"/>
    <property type="match status" value="1"/>
</dbReference>
<dbReference type="GeneID" id="60866890"/>
<dbReference type="Proteomes" id="UP000824976">
    <property type="component" value="Chromosome"/>
</dbReference>